<evidence type="ECO:0000313" key="2">
    <source>
        <dbReference type="Proteomes" id="UP000708208"/>
    </source>
</evidence>
<evidence type="ECO:0000313" key="1">
    <source>
        <dbReference type="EMBL" id="CAG7692585.1"/>
    </source>
</evidence>
<name>A0A8J2NIR3_9HEXA</name>
<comment type="caution">
    <text evidence="1">The sequence shown here is derived from an EMBL/GenBank/DDBJ whole genome shotgun (WGS) entry which is preliminary data.</text>
</comment>
<reference evidence="1" key="1">
    <citation type="submission" date="2021-06" db="EMBL/GenBank/DDBJ databases">
        <authorList>
            <person name="Hodson N. C."/>
            <person name="Mongue J. A."/>
            <person name="Jaron S. K."/>
        </authorList>
    </citation>
    <scope>NUCLEOTIDE SEQUENCE</scope>
</reference>
<protein>
    <submittedName>
        <fullName evidence="1">Uncharacterized protein</fullName>
    </submittedName>
</protein>
<sequence length="36" mass="4043">IILNGRTNENEKGEFTFVARKSSTIYLGNHASFLTI</sequence>
<accession>A0A8J2NIR3</accession>
<organism evidence="1 2">
    <name type="scientific">Allacma fusca</name>
    <dbReference type="NCBI Taxonomy" id="39272"/>
    <lineage>
        <taxon>Eukaryota</taxon>
        <taxon>Metazoa</taxon>
        <taxon>Ecdysozoa</taxon>
        <taxon>Arthropoda</taxon>
        <taxon>Hexapoda</taxon>
        <taxon>Collembola</taxon>
        <taxon>Symphypleona</taxon>
        <taxon>Sminthuridae</taxon>
        <taxon>Allacma</taxon>
    </lineage>
</organism>
<keyword evidence="2" id="KW-1185">Reference proteome</keyword>
<feature type="non-terminal residue" evidence="1">
    <location>
        <position position="1"/>
    </location>
</feature>
<gene>
    <name evidence="1" type="ORF">AFUS01_LOCUS3666</name>
</gene>
<proteinExistence type="predicted"/>
<dbReference type="Proteomes" id="UP000708208">
    <property type="component" value="Unassembled WGS sequence"/>
</dbReference>
<dbReference type="EMBL" id="CAJVCH010022155">
    <property type="protein sequence ID" value="CAG7692585.1"/>
    <property type="molecule type" value="Genomic_DNA"/>
</dbReference>
<dbReference type="AlphaFoldDB" id="A0A8J2NIR3"/>